<evidence type="ECO:0000313" key="4">
    <source>
        <dbReference type="Proteomes" id="UP000249799"/>
    </source>
</evidence>
<dbReference type="PROSITE" id="PS51257">
    <property type="entry name" value="PROKAR_LIPOPROTEIN"/>
    <property type="match status" value="1"/>
</dbReference>
<sequence length="141" mass="15249">MKFCTRAILLLSLSLSLVTIGCEKKDAEQPAEAEAAVEKTDEAKPEAAEAEKAEAPAEKAEKLEKVEVPAKGKKFDPPVELAQLPEGAWHCDMGTAHWAAMENTEDGLCPECNMKLKQYKSDKAEGAADPQGHDDHAGHDH</sequence>
<feature type="compositionally biased region" description="Basic and acidic residues" evidence="1">
    <location>
        <begin position="36"/>
        <end position="70"/>
    </location>
</feature>
<keyword evidence="4" id="KW-1185">Reference proteome</keyword>
<reference evidence="3 4" key="1">
    <citation type="submission" date="2018-06" db="EMBL/GenBank/DDBJ databases">
        <title>Lujinxingia sediminis gen. nov. sp. nov., a new facultative anaerobic member of the class Deltaproteobacteria, and proposal of Lujinxingaceae fam. nov.</title>
        <authorList>
            <person name="Guo L.-Y."/>
            <person name="Li C.-M."/>
            <person name="Wang S."/>
            <person name="Du Z.-J."/>
        </authorList>
    </citation>
    <scope>NUCLEOTIDE SEQUENCE [LARGE SCALE GENOMIC DNA]</scope>
    <source>
        <strain evidence="3 4">FA350</strain>
    </source>
</reference>
<accession>A0A2Z4FIW0</accession>
<dbReference type="KEGG" id="bsed:DN745_04760"/>
<keyword evidence="2" id="KW-0732">Signal</keyword>
<proteinExistence type="predicted"/>
<evidence type="ECO:0000256" key="1">
    <source>
        <dbReference type="SAM" id="MobiDB-lite"/>
    </source>
</evidence>
<feature type="chain" id="PRO_5043691485" evidence="2">
    <location>
        <begin position="22"/>
        <end position="141"/>
    </location>
</feature>
<dbReference type="AlphaFoldDB" id="A0A2Z4FIW0"/>
<feature type="signal peptide" evidence="2">
    <location>
        <begin position="1"/>
        <end position="21"/>
    </location>
</feature>
<protein>
    <submittedName>
        <fullName evidence="3">Uncharacterized protein</fullName>
    </submittedName>
</protein>
<gene>
    <name evidence="3" type="ORF">DN745_04760</name>
</gene>
<organism evidence="3 4">
    <name type="scientific">Bradymonas sediminis</name>
    <dbReference type="NCBI Taxonomy" id="1548548"/>
    <lineage>
        <taxon>Bacteria</taxon>
        <taxon>Deltaproteobacteria</taxon>
        <taxon>Bradymonadales</taxon>
        <taxon>Bradymonadaceae</taxon>
        <taxon>Bradymonas</taxon>
    </lineage>
</organism>
<dbReference type="EMBL" id="CP030032">
    <property type="protein sequence ID" value="AWV88684.1"/>
    <property type="molecule type" value="Genomic_DNA"/>
</dbReference>
<dbReference type="Proteomes" id="UP000249799">
    <property type="component" value="Chromosome"/>
</dbReference>
<feature type="region of interest" description="Disordered" evidence="1">
    <location>
        <begin position="121"/>
        <end position="141"/>
    </location>
</feature>
<dbReference type="RefSeq" id="WP_111332630.1">
    <property type="nucleotide sequence ID" value="NZ_CP030032.1"/>
</dbReference>
<dbReference type="OrthoDB" id="5526085at2"/>
<evidence type="ECO:0000256" key="2">
    <source>
        <dbReference type="SAM" id="SignalP"/>
    </source>
</evidence>
<evidence type="ECO:0000313" key="3">
    <source>
        <dbReference type="EMBL" id="AWV88684.1"/>
    </source>
</evidence>
<feature type="region of interest" description="Disordered" evidence="1">
    <location>
        <begin position="27"/>
        <end position="70"/>
    </location>
</feature>
<name>A0A2Z4FIW0_9DELT</name>